<feature type="region of interest" description="Disordered" evidence="1">
    <location>
        <begin position="53"/>
        <end position="79"/>
    </location>
</feature>
<organism evidence="2 3">
    <name type="scientific">Pomacea canaliculata</name>
    <name type="common">Golden apple snail</name>
    <dbReference type="NCBI Taxonomy" id="400727"/>
    <lineage>
        <taxon>Eukaryota</taxon>
        <taxon>Metazoa</taxon>
        <taxon>Spiralia</taxon>
        <taxon>Lophotrochozoa</taxon>
        <taxon>Mollusca</taxon>
        <taxon>Gastropoda</taxon>
        <taxon>Caenogastropoda</taxon>
        <taxon>Architaenioglossa</taxon>
        <taxon>Ampullarioidea</taxon>
        <taxon>Ampullariidae</taxon>
        <taxon>Pomacea</taxon>
    </lineage>
</organism>
<gene>
    <name evidence="2" type="ORF">C0Q70_10051</name>
</gene>
<dbReference type="Proteomes" id="UP000245119">
    <property type="component" value="Linkage Group LG5"/>
</dbReference>
<dbReference type="EMBL" id="PZQS01000005">
    <property type="protein sequence ID" value="PVD30776.1"/>
    <property type="molecule type" value="Genomic_DNA"/>
</dbReference>
<reference evidence="2 3" key="1">
    <citation type="submission" date="2018-04" db="EMBL/GenBank/DDBJ databases">
        <title>The genome of golden apple snail Pomacea canaliculata provides insight into stress tolerance and invasive adaptation.</title>
        <authorList>
            <person name="Liu C."/>
            <person name="Liu B."/>
            <person name="Ren Y."/>
            <person name="Zhang Y."/>
            <person name="Wang H."/>
            <person name="Li S."/>
            <person name="Jiang F."/>
            <person name="Yin L."/>
            <person name="Zhang G."/>
            <person name="Qian W."/>
            <person name="Fan W."/>
        </authorList>
    </citation>
    <scope>NUCLEOTIDE SEQUENCE [LARGE SCALE GENOMIC DNA]</scope>
    <source>
        <strain evidence="2">SZHN2017</strain>
        <tissue evidence="2">Muscle</tissue>
    </source>
</reference>
<evidence type="ECO:0000313" key="2">
    <source>
        <dbReference type="EMBL" id="PVD30776.1"/>
    </source>
</evidence>
<sequence>MLVKRIVEWIETSPVDSAVESGYLPSTNGCERYSALNKRLGLTGRLPATYLSSLQEEEEEEEEEEATRASDITCYPKAR</sequence>
<accession>A0A2T7PBJ0</accession>
<name>A0A2T7PBJ0_POMCA</name>
<protein>
    <submittedName>
        <fullName evidence="2">Uncharacterized protein</fullName>
    </submittedName>
</protein>
<keyword evidence="3" id="KW-1185">Reference proteome</keyword>
<proteinExistence type="predicted"/>
<dbReference type="AlphaFoldDB" id="A0A2T7PBJ0"/>
<feature type="compositionally biased region" description="Acidic residues" evidence="1">
    <location>
        <begin position="55"/>
        <end position="65"/>
    </location>
</feature>
<evidence type="ECO:0000256" key="1">
    <source>
        <dbReference type="SAM" id="MobiDB-lite"/>
    </source>
</evidence>
<comment type="caution">
    <text evidence="2">The sequence shown here is derived from an EMBL/GenBank/DDBJ whole genome shotgun (WGS) entry which is preliminary data.</text>
</comment>
<evidence type="ECO:0000313" key="3">
    <source>
        <dbReference type="Proteomes" id="UP000245119"/>
    </source>
</evidence>